<evidence type="ECO:0000313" key="3">
    <source>
        <dbReference type="Proteomes" id="UP001597492"/>
    </source>
</evidence>
<dbReference type="Proteomes" id="UP001597492">
    <property type="component" value="Unassembled WGS sequence"/>
</dbReference>
<comment type="caution">
    <text evidence="2">The sequence shown here is derived from an EMBL/GenBank/DDBJ whole genome shotgun (WGS) entry which is preliminary data.</text>
</comment>
<accession>A0ABW5UY73</accession>
<gene>
    <name evidence="2" type="ORF">ACFSW7_02995</name>
</gene>
<dbReference type="InterPro" id="IPR029479">
    <property type="entry name" value="Nitroreductase"/>
</dbReference>
<dbReference type="InterPro" id="IPR052544">
    <property type="entry name" value="Bacteriocin_Proc_Enz"/>
</dbReference>
<evidence type="ECO:0000259" key="1">
    <source>
        <dbReference type="Pfam" id="PF00881"/>
    </source>
</evidence>
<dbReference type="RefSeq" id="WP_019617888.1">
    <property type="nucleotide sequence ID" value="NZ_JBHUNE010000003.1"/>
</dbReference>
<protein>
    <submittedName>
        <fullName evidence="2">Nitroreductase family protein</fullName>
    </submittedName>
</protein>
<dbReference type="PANTHER" id="PTHR43745">
    <property type="entry name" value="NITROREDUCTASE MJ1384-RELATED"/>
    <property type="match status" value="1"/>
</dbReference>
<organism evidence="2 3">
    <name type="scientific">Gulosibacter faecalis</name>
    <dbReference type="NCBI Taxonomy" id="272240"/>
    <lineage>
        <taxon>Bacteria</taxon>
        <taxon>Bacillati</taxon>
        <taxon>Actinomycetota</taxon>
        <taxon>Actinomycetes</taxon>
        <taxon>Micrococcales</taxon>
        <taxon>Microbacteriaceae</taxon>
        <taxon>Gulosibacter</taxon>
    </lineage>
</organism>
<dbReference type="Gene3D" id="3.40.109.10">
    <property type="entry name" value="NADH Oxidase"/>
    <property type="match status" value="1"/>
</dbReference>
<name>A0ABW5UY73_9MICO</name>
<dbReference type="EMBL" id="JBHUNE010000003">
    <property type="protein sequence ID" value="MFD2757342.1"/>
    <property type="molecule type" value="Genomic_DNA"/>
</dbReference>
<evidence type="ECO:0000313" key="2">
    <source>
        <dbReference type="EMBL" id="MFD2757342.1"/>
    </source>
</evidence>
<sequence length="556" mass="58625">MANGVLGATAMSVAAKNDPQFRLPTLPRIAPGIVIVPTDSGVLVEGGPTRQLLGGKGAQRVMRDLVPLLDGTRDIETLAAEFDESEATTHAAVSLLYASGLLEDADGEPEIASEGSAAHRYYARSIDSTRVNTSGGHALERLAATSIHLVAGDDHDDAVLAGAIAKQLELGGIGRVTVADFDEDETEHATPLDDAHLVVLVGDTPPVRRAAATATTLGIPAFPVSVHGRHAYYGPVVDETYTASFAEIADQIAGETPVPAERDDHALVAALAAADILSLRSRVGAMLSKQQLMRLDLETLEQRGLVATRVTRDGIPLAYAFEASTAFAPRHLSNPRDHQVHYKESNIALQRESKLWPSAPTLPLPAPARVDVDWPEPGAEASATTLRLPALTDVIVRSVGNRNLGTPLEGKVRRWAPSGGNLGSVQAYLVARDVEGLVPGVYGYDRGNDALAMLPWADPETALAGVDPDAAAVLIYTGALARVGSKYAAFAWRILHLDAGVAVHHTRMLAAAHRLESRAAGAWDDEAIADLLAIDQDAEPITAVVSLRTAPRGAQS</sequence>
<dbReference type="PANTHER" id="PTHR43745:SF2">
    <property type="entry name" value="NITROREDUCTASE MJ1384-RELATED"/>
    <property type="match status" value="1"/>
</dbReference>
<dbReference type="Pfam" id="PF00881">
    <property type="entry name" value="Nitroreductase"/>
    <property type="match status" value="1"/>
</dbReference>
<feature type="domain" description="Nitroreductase" evidence="1">
    <location>
        <begin position="414"/>
        <end position="544"/>
    </location>
</feature>
<dbReference type="SUPFAM" id="SSF55469">
    <property type="entry name" value="FMN-dependent nitroreductase-like"/>
    <property type="match status" value="1"/>
</dbReference>
<keyword evidence="3" id="KW-1185">Reference proteome</keyword>
<reference evidence="3" key="1">
    <citation type="journal article" date="2019" name="Int. J. Syst. Evol. Microbiol.">
        <title>The Global Catalogue of Microorganisms (GCM) 10K type strain sequencing project: providing services to taxonomists for standard genome sequencing and annotation.</title>
        <authorList>
            <consortium name="The Broad Institute Genomics Platform"/>
            <consortium name="The Broad Institute Genome Sequencing Center for Infectious Disease"/>
            <person name="Wu L."/>
            <person name="Ma J."/>
        </authorList>
    </citation>
    <scope>NUCLEOTIDE SEQUENCE [LARGE SCALE GENOMIC DNA]</scope>
    <source>
        <strain evidence="3">TISTR 1514</strain>
    </source>
</reference>
<dbReference type="Gene3D" id="3.40.50.720">
    <property type="entry name" value="NAD(P)-binding Rossmann-like Domain"/>
    <property type="match status" value="1"/>
</dbReference>
<proteinExistence type="predicted"/>
<dbReference type="InterPro" id="IPR000415">
    <property type="entry name" value="Nitroreductase-like"/>
</dbReference>